<dbReference type="AlphaFoldDB" id="A0A210QFL7"/>
<dbReference type="InterPro" id="IPR006689">
    <property type="entry name" value="Small_GTPase_ARF/SAR"/>
</dbReference>
<dbReference type="GO" id="GO:0046872">
    <property type="term" value="F:metal ion binding"/>
    <property type="evidence" value="ECO:0007669"/>
    <property type="project" value="UniProtKB-KW"/>
</dbReference>
<feature type="binding site" evidence="3">
    <location>
        <position position="108"/>
    </location>
    <ligand>
        <name>GTP</name>
        <dbReference type="ChEBI" id="CHEBI:37565"/>
    </ligand>
</feature>
<name>A0A210QFL7_MIZYE</name>
<dbReference type="STRING" id="6573.A0A210QFL7"/>
<feature type="binding site" evidence="3">
    <location>
        <begin position="62"/>
        <end position="69"/>
    </location>
    <ligand>
        <name>GTP</name>
        <dbReference type="ChEBI" id="CHEBI:37565"/>
    </ligand>
</feature>
<keyword evidence="4" id="KW-0460">Magnesium</keyword>
<dbReference type="OrthoDB" id="414781at2759"/>
<evidence type="ECO:0000313" key="5">
    <source>
        <dbReference type="EMBL" id="OWF47535.1"/>
    </source>
</evidence>
<reference evidence="5 6" key="1">
    <citation type="journal article" date="2017" name="Nat. Ecol. Evol.">
        <title>Scallop genome provides insights into evolution of bilaterian karyotype and development.</title>
        <authorList>
            <person name="Wang S."/>
            <person name="Zhang J."/>
            <person name="Jiao W."/>
            <person name="Li J."/>
            <person name="Xun X."/>
            <person name="Sun Y."/>
            <person name="Guo X."/>
            <person name="Huan P."/>
            <person name="Dong B."/>
            <person name="Zhang L."/>
            <person name="Hu X."/>
            <person name="Sun X."/>
            <person name="Wang J."/>
            <person name="Zhao C."/>
            <person name="Wang Y."/>
            <person name="Wang D."/>
            <person name="Huang X."/>
            <person name="Wang R."/>
            <person name="Lv J."/>
            <person name="Li Y."/>
            <person name="Zhang Z."/>
            <person name="Liu B."/>
            <person name="Lu W."/>
            <person name="Hui Y."/>
            <person name="Liang J."/>
            <person name="Zhou Z."/>
            <person name="Hou R."/>
            <person name="Li X."/>
            <person name="Liu Y."/>
            <person name="Li H."/>
            <person name="Ning X."/>
            <person name="Lin Y."/>
            <person name="Zhao L."/>
            <person name="Xing Q."/>
            <person name="Dou J."/>
            <person name="Li Y."/>
            <person name="Mao J."/>
            <person name="Guo H."/>
            <person name="Dou H."/>
            <person name="Li T."/>
            <person name="Mu C."/>
            <person name="Jiang W."/>
            <person name="Fu Q."/>
            <person name="Fu X."/>
            <person name="Miao Y."/>
            <person name="Liu J."/>
            <person name="Yu Q."/>
            <person name="Li R."/>
            <person name="Liao H."/>
            <person name="Li X."/>
            <person name="Kong Y."/>
            <person name="Jiang Z."/>
            <person name="Chourrout D."/>
            <person name="Li R."/>
            <person name="Bao Z."/>
        </authorList>
    </citation>
    <scope>NUCLEOTIDE SEQUENCE [LARGE SCALE GENOMIC DNA]</scope>
    <source>
        <strain evidence="5 6">PY_sf001</strain>
    </source>
</reference>
<dbReference type="InterPro" id="IPR042292">
    <property type="entry name" value="ARL15"/>
</dbReference>
<dbReference type="SMART" id="SM00177">
    <property type="entry name" value="ARF"/>
    <property type="match status" value="1"/>
</dbReference>
<keyword evidence="4" id="KW-0479">Metal-binding</keyword>
<dbReference type="Gene3D" id="3.40.50.300">
    <property type="entry name" value="P-loop containing nucleotide triphosphate hydrolases"/>
    <property type="match status" value="1"/>
</dbReference>
<evidence type="ECO:0000313" key="6">
    <source>
        <dbReference type="Proteomes" id="UP000242188"/>
    </source>
</evidence>
<evidence type="ECO:0000256" key="1">
    <source>
        <dbReference type="ARBA" id="ARBA00022741"/>
    </source>
</evidence>
<dbReference type="PROSITE" id="PS51417">
    <property type="entry name" value="ARF"/>
    <property type="match status" value="1"/>
</dbReference>
<organism evidence="5 6">
    <name type="scientific">Mizuhopecten yessoensis</name>
    <name type="common">Japanese scallop</name>
    <name type="synonym">Patinopecten yessoensis</name>
    <dbReference type="NCBI Taxonomy" id="6573"/>
    <lineage>
        <taxon>Eukaryota</taxon>
        <taxon>Metazoa</taxon>
        <taxon>Spiralia</taxon>
        <taxon>Lophotrochozoa</taxon>
        <taxon>Mollusca</taxon>
        <taxon>Bivalvia</taxon>
        <taxon>Autobranchia</taxon>
        <taxon>Pteriomorphia</taxon>
        <taxon>Pectinida</taxon>
        <taxon>Pectinoidea</taxon>
        <taxon>Pectinidae</taxon>
        <taxon>Mizuhopecten</taxon>
    </lineage>
</organism>
<dbReference type="PANTHER" id="PTHR46693">
    <property type="entry name" value="ADP-RIBOSYLATION FACTOR-LIKE PROTEIN 15"/>
    <property type="match status" value="1"/>
</dbReference>
<evidence type="ECO:0000256" key="4">
    <source>
        <dbReference type="PIRSR" id="PIRSR606689-2"/>
    </source>
</evidence>
<feature type="binding site" evidence="4">
    <location>
        <position position="86"/>
    </location>
    <ligand>
        <name>Mg(2+)</name>
        <dbReference type="ChEBI" id="CHEBI:18420"/>
    </ligand>
</feature>
<comment type="caution">
    <text evidence="5">The sequence shown here is derived from an EMBL/GenBank/DDBJ whole genome shotgun (WGS) entry which is preliminary data.</text>
</comment>
<dbReference type="GO" id="GO:0005525">
    <property type="term" value="F:GTP binding"/>
    <property type="evidence" value="ECO:0007669"/>
    <property type="project" value="UniProtKB-KW"/>
</dbReference>
<dbReference type="SMART" id="SM00178">
    <property type="entry name" value="SAR"/>
    <property type="match status" value="1"/>
</dbReference>
<feature type="binding site" evidence="4">
    <location>
        <position position="69"/>
    </location>
    <ligand>
        <name>Mg(2+)</name>
        <dbReference type="ChEBI" id="CHEBI:18420"/>
    </ligand>
</feature>
<keyword evidence="1 3" id="KW-0547">Nucleotide-binding</keyword>
<keyword evidence="6" id="KW-1185">Reference proteome</keyword>
<keyword evidence="2 3" id="KW-0342">GTP-binding</keyword>
<evidence type="ECO:0000256" key="2">
    <source>
        <dbReference type="ARBA" id="ARBA00023134"/>
    </source>
</evidence>
<dbReference type="GO" id="GO:0003924">
    <property type="term" value="F:GTPase activity"/>
    <property type="evidence" value="ECO:0007669"/>
    <property type="project" value="InterPro"/>
</dbReference>
<protein>
    <submittedName>
        <fullName evidence="5">ADP-ribosylation factor-like protein 15</fullName>
    </submittedName>
</protein>
<dbReference type="EMBL" id="NEDP02003864">
    <property type="protein sequence ID" value="OWF47535.1"/>
    <property type="molecule type" value="Genomic_DNA"/>
</dbReference>
<dbReference type="InterPro" id="IPR027417">
    <property type="entry name" value="P-loop_NTPase"/>
</dbReference>
<dbReference type="PANTHER" id="PTHR46693:SF1">
    <property type="entry name" value="ADP-RIBOSYLATION FACTOR-LIKE PROTEIN 15"/>
    <property type="match status" value="1"/>
</dbReference>
<accession>A0A210QFL7</accession>
<sequence length="236" mass="26653">MFIETQTDMWSLKATSAVLAPTPDFKRFNRFGTTAHMIWFFRRLCGFGPPPAKPNFTVLCIGLEGSGKSSLLAVLSGEKYEDIPPTIGFSIKALMFEDCIVDVKELGGRESVRPYWDRYYAGAQGIIFVVDSTSSDENLKLASNEFHKALGDPVLDDLPLLVLCSYQDKQDAKSPSQLQEILEVNLEDGHRPWAIRGCSIQDRDSIKQSFEEFNRFLLHPTNHSKDHSNNKDFSRL</sequence>
<dbReference type="PRINTS" id="PR00328">
    <property type="entry name" value="SAR1GTPBP"/>
</dbReference>
<dbReference type="Pfam" id="PF00025">
    <property type="entry name" value="Arf"/>
    <property type="match status" value="1"/>
</dbReference>
<dbReference type="SUPFAM" id="SSF52540">
    <property type="entry name" value="P-loop containing nucleoside triphosphate hydrolases"/>
    <property type="match status" value="1"/>
</dbReference>
<gene>
    <name evidence="5" type="ORF">KP79_PYT15597</name>
</gene>
<proteinExistence type="predicted"/>
<dbReference type="Proteomes" id="UP000242188">
    <property type="component" value="Unassembled WGS sequence"/>
</dbReference>
<evidence type="ECO:0000256" key="3">
    <source>
        <dbReference type="PIRSR" id="PIRSR606689-1"/>
    </source>
</evidence>